<dbReference type="Proteomes" id="UP000039046">
    <property type="component" value="Unassembled WGS sequence"/>
</dbReference>
<feature type="chain" id="PRO_5001989918" evidence="1">
    <location>
        <begin position="18"/>
        <end position="107"/>
    </location>
</feature>
<name>A0A0A1T7B1_9HYPO</name>
<accession>A0A0A1T7B1</accession>
<keyword evidence="3" id="KW-1185">Reference proteome</keyword>
<proteinExistence type="predicted"/>
<reference evidence="2 3" key="1">
    <citation type="journal article" date="2015" name="Genome Announc.">
        <title>Draft Genome Sequence and Gene Annotation of the Entomopathogenic Fungus Verticillium hemipterigenum.</title>
        <authorList>
            <person name="Horn F."/>
            <person name="Habel A."/>
            <person name="Scharf D.H."/>
            <person name="Dworschak J."/>
            <person name="Brakhage A.A."/>
            <person name="Guthke R."/>
            <person name="Hertweck C."/>
            <person name="Linde J."/>
        </authorList>
    </citation>
    <scope>NUCLEOTIDE SEQUENCE [LARGE SCALE GENOMIC DNA]</scope>
</reference>
<sequence>MKFTLAFLAIINSVAFAMPATDSQQLGLHSRGVFPPGEEAKYIKACEQTAGHDHVDPGDAKKACECAAAALKKNFTDAEIKELVTEDGANLELFRKAEKAVFKACEK</sequence>
<keyword evidence="1" id="KW-0732">Signal</keyword>
<dbReference type="EMBL" id="CDHN01000001">
    <property type="protein sequence ID" value="CEJ82060.1"/>
    <property type="molecule type" value="Genomic_DNA"/>
</dbReference>
<dbReference type="OrthoDB" id="10512396at2759"/>
<evidence type="ECO:0000313" key="3">
    <source>
        <dbReference type="Proteomes" id="UP000039046"/>
    </source>
</evidence>
<dbReference type="AlphaFoldDB" id="A0A0A1T7B1"/>
<dbReference type="HOGENOM" id="CLU_153225_1_1_1"/>
<evidence type="ECO:0000256" key="1">
    <source>
        <dbReference type="SAM" id="SignalP"/>
    </source>
</evidence>
<organism evidence="2 3">
    <name type="scientific">[Torrubiella] hemipterigena</name>
    <dbReference type="NCBI Taxonomy" id="1531966"/>
    <lineage>
        <taxon>Eukaryota</taxon>
        <taxon>Fungi</taxon>
        <taxon>Dikarya</taxon>
        <taxon>Ascomycota</taxon>
        <taxon>Pezizomycotina</taxon>
        <taxon>Sordariomycetes</taxon>
        <taxon>Hypocreomycetidae</taxon>
        <taxon>Hypocreales</taxon>
        <taxon>Clavicipitaceae</taxon>
        <taxon>Clavicipitaceae incertae sedis</taxon>
        <taxon>'Torrubiella' clade</taxon>
    </lineage>
</organism>
<evidence type="ECO:0000313" key="2">
    <source>
        <dbReference type="EMBL" id="CEJ82060.1"/>
    </source>
</evidence>
<feature type="signal peptide" evidence="1">
    <location>
        <begin position="1"/>
        <end position="17"/>
    </location>
</feature>
<gene>
    <name evidence="2" type="ORF">VHEMI02151</name>
</gene>
<protein>
    <submittedName>
        <fullName evidence="2">Uncharacterized protein</fullName>
    </submittedName>
</protein>